<organism evidence="2">
    <name type="scientific">Pseudomonas saudimassiliensis</name>
    <dbReference type="NCBI Taxonomy" id="1461581"/>
    <lineage>
        <taxon>Bacteria</taxon>
        <taxon>Pseudomonadati</taxon>
        <taxon>Pseudomonadota</taxon>
        <taxon>Gammaproteobacteria</taxon>
        <taxon>Pseudomonadales</taxon>
        <taxon>Pseudomonadaceae</taxon>
        <taxon>Pseudomonas</taxon>
    </lineage>
</organism>
<sequence length="98" mass="11475">MAGARARIGGPFKQVLNTMEYFIIAFAVLSGLYFHWWLMVRIRRWSNRDLALSMAGEDQAKRDYMLEQLAEAQRRKVGRKELEPWLQRAADAYPGNRD</sequence>
<keyword evidence="2" id="KW-0687">Ribonucleoprotein</keyword>
<accession>A0A078M792</accession>
<keyword evidence="2" id="KW-0689">Ribosomal protein</keyword>
<keyword evidence="1" id="KW-1133">Transmembrane helix</keyword>
<keyword evidence="1" id="KW-0472">Membrane</keyword>
<gene>
    <name evidence="2" type="ORF">BN1049_00341</name>
</gene>
<protein>
    <submittedName>
        <fullName evidence="2">30S ribosomal protein S3</fullName>
    </submittedName>
</protein>
<evidence type="ECO:0000313" key="2">
    <source>
        <dbReference type="EMBL" id="CEA01217.1"/>
    </source>
</evidence>
<proteinExistence type="predicted"/>
<dbReference type="AlphaFoldDB" id="A0A078M792"/>
<feature type="transmembrane region" description="Helical" evidence="1">
    <location>
        <begin position="21"/>
        <end position="40"/>
    </location>
</feature>
<dbReference type="GO" id="GO:0005840">
    <property type="term" value="C:ribosome"/>
    <property type="evidence" value="ECO:0007669"/>
    <property type="project" value="UniProtKB-KW"/>
</dbReference>
<name>A0A078M792_9PSED</name>
<dbReference type="EMBL" id="LM997413">
    <property type="protein sequence ID" value="CEA01217.1"/>
    <property type="molecule type" value="Genomic_DNA"/>
</dbReference>
<keyword evidence="1" id="KW-0812">Transmembrane</keyword>
<dbReference type="EMBL" id="LK391969">
    <property type="protein sequence ID" value="CEF25439.1"/>
    <property type="molecule type" value="Genomic_DNA"/>
</dbReference>
<evidence type="ECO:0000256" key="1">
    <source>
        <dbReference type="SAM" id="Phobius"/>
    </source>
</evidence>
<reference evidence="2" key="1">
    <citation type="submission" date="2014-07" db="EMBL/GenBank/DDBJ databases">
        <authorList>
            <person name="Urmite Genomes Urmite Genomes"/>
        </authorList>
    </citation>
    <scope>NUCLEOTIDE SEQUENCE</scope>
    <source>
        <strain evidence="2">12M76_air</strain>
    </source>
</reference>